<dbReference type="AlphaFoldDB" id="A0A4V3RRE2"/>
<dbReference type="Pfam" id="PF00359">
    <property type="entry name" value="PTS_EIIA_2"/>
    <property type="match status" value="1"/>
</dbReference>
<dbReference type="PANTHER" id="PTHR47738:SF3">
    <property type="entry name" value="PHOSPHOTRANSFERASE SYSTEM MANNITOL_FRUCTOSE-SPECIFIC IIA DOMAIN CONTAINING PROTEIN"/>
    <property type="match status" value="1"/>
</dbReference>
<keyword evidence="2" id="KW-0813">Transport</keyword>
<accession>A0A4V3RRE2</accession>
<feature type="domain" description="PTS EIIA type-2" evidence="1">
    <location>
        <begin position="5"/>
        <end position="152"/>
    </location>
</feature>
<dbReference type="OrthoDB" id="3192919at2"/>
<name>A0A4V3RRE2_9ACTN</name>
<keyword evidence="3" id="KW-1185">Reference proteome</keyword>
<dbReference type="InterPro" id="IPR051541">
    <property type="entry name" value="PTS_SugarTrans_NitroReg"/>
</dbReference>
<keyword evidence="2" id="KW-0762">Sugar transport</keyword>
<dbReference type="PROSITE" id="PS51094">
    <property type="entry name" value="PTS_EIIA_TYPE_2"/>
    <property type="match status" value="1"/>
</dbReference>
<reference evidence="2 3" key="1">
    <citation type="submission" date="2019-04" db="EMBL/GenBank/DDBJ databases">
        <title>Microbes associate with the intestines of laboratory mice.</title>
        <authorList>
            <person name="Navarre W."/>
            <person name="Wong E."/>
            <person name="Huang K."/>
            <person name="Tropini C."/>
            <person name="Ng K."/>
            <person name="Yu B."/>
        </authorList>
    </citation>
    <scope>NUCLEOTIDE SEQUENCE [LARGE SCALE GENOMIC DNA]</scope>
    <source>
        <strain evidence="2 3">NM07_P-09</strain>
    </source>
</reference>
<proteinExistence type="predicted"/>
<gene>
    <name evidence="2" type="ORF">E5334_00800</name>
</gene>
<dbReference type="Proteomes" id="UP000310263">
    <property type="component" value="Unassembled WGS sequence"/>
</dbReference>
<dbReference type="EMBL" id="SRYE01000001">
    <property type="protein sequence ID" value="TGY63090.1"/>
    <property type="molecule type" value="Genomic_DNA"/>
</dbReference>
<organism evidence="2 3">
    <name type="scientific">Muricaecibacterium torontonense</name>
    <dbReference type="NCBI Taxonomy" id="3032871"/>
    <lineage>
        <taxon>Bacteria</taxon>
        <taxon>Bacillati</taxon>
        <taxon>Actinomycetota</taxon>
        <taxon>Coriobacteriia</taxon>
        <taxon>Coriobacteriales</taxon>
        <taxon>Atopobiaceae</taxon>
        <taxon>Muricaecibacterium</taxon>
    </lineage>
</organism>
<dbReference type="RefSeq" id="WP_136011715.1">
    <property type="nucleotide sequence ID" value="NZ_SRYE01000001.1"/>
</dbReference>
<dbReference type="InterPro" id="IPR016152">
    <property type="entry name" value="PTrfase/Anion_transptr"/>
</dbReference>
<protein>
    <submittedName>
        <fullName evidence="2">PTS sugar transporter subunit IIA</fullName>
    </submittedName>
</protein>
<evidence type="ECO:0000259" key="1">
    <source>
        <dbReference type="PROSITE" id="PS51094"/>
    </source>
</evidence>
<dbReference type="InterPro" id="IPR002178">
    <property type="entry name" value="PTS_EIIA_type-2_dom"/>
</dbReference>
<dbReference type="Gene3D" id="3.40.930.10">
    <property type="entry name" value="Mannitol-specific EII, Chain A"/>
    <property type="match status" value="1"/>
</dbReference>
<dbReference type="PANTHER" id="PTHR47738">
    <property type="entry name" value="PTS SYSTEM FRUCTOSE-LIKE EIIA COMPONENT-RELATED"/>
    <property type="match status" value="1"/>
</dbReference>
<evidence type="ECO:0000313" key="2">
    <source>
        <dbReference type="EMBL" id="TGY63090.1"/>
    </source>
</evidence>
<comment type="caution">
    <text evidence="2">The sequence shown here is derived from an EMBL/GenBank/DDBJ whole genome shotgun (WGS) entry which is preliminary data.</text>
</comment>
<dbReference type="SUPFAM" id="SSF55804">
    <property type="entry name" value="Phoshotransferase/anion transport protein"/>
    <property type="match status" value="1"/>
</dbReference>
<sequence>MSDQELFSPDLVFFDLEAADRQEFFEKLAERLAERDLIQDSWLEAICEREKNYATGLSFPSVQVAIPHVDPEHIKRPYIAVIKPKTPIVFEAMAGMGYDVPAQLIVNLGVMRDGGQVAVLQKLMNIFMNEGYATELTGITDAQGMVDAFGRLFDEVSAE</sequence>
<dbReference type="CDD" id="cd00211">
    <property type="entry name" value="PTS_IIA_fru"/>
    <property type="match status" value="1"/>
</dbReference>
<evidence type="ECO:0000313" key="3">
    <source>
        <dbReference type="Proteomes" id="UP000310263"/>
    </source>
</evidence>